<evidence type="ECO:0000313" key="3">
    <source>
        <dbReference type="Proteomes" id="UP001177670"/>
    </source>
</evidence>
<reference evidence="2" key="1">
    <citation type="submission" date="2021-10" db="EMBL/GenBank/DDBJ databases">
        <title>Melipona bicolor Genome sequencing and assembly.</title>
        <authorList>
            <person name="Araujo N.S."/>
            <person name="Arias M.C."/>
        </authorList>
    </citation>
    <scope>NUCLEOTIDE SEQUENCE</scope>
    <source>
        <strain evidence="2">USP_2M_L1-L4_2017</strain>
        <tissue evidence="2">Whole body</tissue>
    </source>
</reference>
<dbReference type="AlphaFoldDB" id="A0AA40KGC6"/>
<keyword evidence="3" id="KW-1185">Reference proteome</keyword>
<dbReference type="EMBL" id="JAHYIQ010000037">
    <property type="protein sequence ID" value="KAK1119225.1"/>
    <property type="molecule type" value="Genomic_DNA"/>
</dbReference>
<organism evidence="2 3">
    <name type="scientific">Melipona bicolor</name>
    <dbReference type="NCBI Taxonomy" id="60889"/>
    <lineage>
        <taxon>Eukaryota</taxon>
        <taxon>Metazoa</taxon>
        <taxon>Ecdysozoa</taxon>
        <taxon>Arthropoda</taxon>
        <taxon>Hexapoda</taxon>
        <taxon>Insecta</taxon>
        <taxon>Pterygota</taxon>
        <taxon>Neoptera</taxon>
        <taxon>Endopterygota</taxon>
        <taxon>Hymenoptera</taxon>
        <taxon>Apocrita</taxon>
        <taxon>Aculeata</taxon>
        <taxon>Apoidea</taxon>
        <taxon>Anthophila</taxon>
        <taxon>Apidae</taxon>
        <taxon>Melipona</taxon>
    </lineage>
</organism>
<sequence length="114" mass="11726">MRQPNDFVSSVDKGYNSGVKSDKSAGKLGQWSTTVSISGVAVVVGTGASVGTAGGASAGIENGLARVCARGAASTAYSEDGGFRFEAAEERPRARPYSDGLIYTTKRVYEATLP</sequence>
<proteinExistence type="predicted"/>
<comment type="caution">
    <text evidence="2">The sequence shown here is derived from an EMBL/GenBank/DDBJ whole genome shotgun (WGS) entry which is preliminary data.</text>
</comment>
<dbReference type="Proteomes" id="UP001177670">
    <property type="component" value="Unassembled WGS sequence"/>
</dbReference>
<feature type="region of interest" description="Disordered" evidence="1">
    <location>
        <begin position="1"/>
        <end position="26"/>
    </location>
</feature>
<evidence type="ECO:0000256" key="1">
    <source>
        <dbReference type="SAM" id="MobiDB-lite"/>
    </source>
</evidence>
<protein>
    <submittedName>
        <fullName evidence="2">Uncharacterized protein</fullName>
    </submittedName>
</protein>
<name>A0AA40KGC6_9HYME</name>
<accession>A0AA40KGC6</accession>
<evidence type="ECO:0000313" key="2">
    <source>
        <dbReference type="EMBL" id="KAK1119225.1"/>
    </source>
</evidence>
<gene>
    <name evidence="2" type="ORF">K0M31_013416</name>
</gene>